<dbReference type="InterPro" id="IPR010920">
    <property type="entry name" value="LSM_dom_sf"/>
</dbReference>
<feature type="domain" description="Mechanosensitive ion channel MscS" evidence="10">
    <location>
        <begin position="600"/>
        <end position="667"/>
    </location>
</feature>
<dbReference type="Gene3D" id="3.30.70.100">
    <property type="match status" value="1"/>
</dbReference>
<dbReference type="Gene3D" id="2.30.30.60">
    <property type="match status" value="1"/>
</dbReference>
<evidence type="ECO:0000259" key="10">
    <source>
        <dbReference type="Pfam" id="PF00924"/>
    </source>
</evidence>
<dbReference type="SUPFAM" id="SSF82861">
    <property type="entry name" value="Mechanosensitive channel protein MscS (YggB), transmembrane region"/>
    <property type="match status" value="1"/>
</dbReference>
<name>A0A533I1V1_PARDE</name>
<evidence type="ECO:0000256" key="5">
    <source>
        <dbReference type="ARBA" id="ARBA00022989"/>
    </source>
</evidence>
<keyword evidence="4 8" id="KW-0812">Transmembrane</keyword>
<feature type="transmembrane region" description="Helical" evidence="8">
    <location>
        <begin position="192"/>
        <end position="210"/>
    </location>
</feature>
<proteinExistence type="inferred from homology"/>
<feature type="transmembrane region" description="Helical" evidence="8">
    <location>
        <begin position="397"/>
        <end position="420"/>
    </location>
</feature>
<dbReference type="InterPro" id="IPR023408">
    <property type="entry name" value="MscS_beta-dom_sf"/>
</dbReference>
<evidence type="ECO:0000313" key="13">
    <source>
        <dbReference type="Proteomes" id="UP000315344"/>
    </source>
</evidence>
<organism evidence="12 13">
    <name type="scientific">Paracoccus denitrificans</name>
    <dbReference type="NCBI Taxonomy" id="266"/>
    <lineage>
        <taxon>Bacteria</taxon>
        <taxon>Pseudomonadati</taxon>
        <taxon>Pseudomonadota</taxon>
        <taxon>Alphaproteobacteria</taxon>
        <taxon>Rhodobacterales</taxon>
        <taxon>Paracoccaceae</taxon>
        <taxon>Paracoccus</taxon>
    </lineage>
</organism>
<keyword evidence="6 8" id="KW-0472">Membrane</keyword>
<dbReference type="InterPro" id="IPR011066">
    <property type="entry name" value="MscS_channel_C_sf"/>
</dbReference>
<protein>
    <submittedName>
        <fullName evidence="12">Mechanosensitive ion channel family protein</fullName>
    </submittedName>
</protein>
<feature type="signal peptide" evidence="9">
    <location>
        <begin position="1"/>
        <end position="22"/>
    </location>
</feature>
<feature type="transmembrane region" description="Helical" evidence="8">
    <location>
        <begin position="555"/>
        <end position="578"/>
    </location>
</feature>
<evidence type="ECO:0000256" key="7">
    <source>
        <dbReference type="SAM" id="MobiDB-lite"/>
    </source>
</evidence>
<dbReference type="InterPro" id="IPR011014">
    <property type="entry name" value="MscS_channel_TM-2"/>
</dbReference>
<dbReference type="SUPFAM" id="SSF50182">
    <property type="entry name" value="Sm-like ribonucleoproteins"/>
    <property type="match status" value="1"/>
</dbReference>
<evidence type="ECO:0000259" key="11">
    <source>
        <dbReference type="Pfam" id="PF21082"/>
    </source>
</evidence>
<feature type="compositionally biased region" description="Acidic residues" evidence="7">
    <location>
        <begin position="810"/>
        <end position="826"/>
    </location>
</feature>
<dbReference type="InterPro" id="IPR049278">
    <property type="entry name" value="MS_channel_C"/>
</dbReference>
<dbReference type="SUPFAM" id="SSF82689">
    <property type="entry name" value="Mechanosensitive channel protein MscS (YggB), C-terminal domain"/>
    <property type="match status" value="1"/>
</dbReference>
<comment type="similarity">
    <text evidence="2">Belongs to the MscS (TC 1.A.23) family.</text>
</comment>
<evidence type="ECO:0000256" key="4">
    <source>
        <dbReference type="ARBA" id="ARBA00022692"/>
    </source>
</evidence>
<evidence type="ECO:0000256" key="9">
    <source>
        <dbReference type="SAM" id="SignalP"/>
    </source>
</evidence>
<evidence type="ECO:0000256" key="8">
    <source>
        <dbReference type="SAM" id="Phobius"/>
    </source>
</evidence>
<feature type="chain" id="PRO_5022094654" evidence="9">
    <location>
        <begin position="23"/>
        <end position="826"/>
    </location>
</feature>
<evidence type="ECO:0000313" key="12">
    <source>
        <dbReference type="EMBL" id="TKW65636.1"/>
    </source>
</evidence>
<evidence type="ECO:0000256" key="2">
    <source>
        <dbReference type="ARBA" id="ARBA00008017"/>
    </source>
</evidence>
<dbReference type="GO" id="GO:0008381">
    <property type="term" value="F:mechanosensitive monoatomic ion channel activity"/>
    <property type="evidence" value="ECO:0007669"/>
    <property type="project" value="UniProtKB-ARBA"/>
</dbReference>
<sequence>MIWNVFRAAMLAVFLLASQVAAQGSDINFDNWETFAGQAEQALGNSDTATDTLTSIRDNADKWREQFAAYQNPNDSQIQSVQNQIDALGAPPAEGETEPEETATRRAALNEQLTELKAPGTQASEALARARSIISQADQAIGEREAQEILTQTASPLLPASWLAASQDTVEVWKGIGTDAINGRTRQQFLEGAPKILAYLLAAIALLTFGRRFVDSLPSRLGARATGDARAVIAFIVSLGQILVPMFGIALLAWGLDAAGLLGRWLTPFLLSLPPAALIFFSGRWLVRTLFASQAVAYDTLQVPEKQRPYARFYGTGLAVMLALHSIFSHAALPLSGYVRGQNAPPQIPYDVTAAGAGVFHLVLMVPAAFFLFQLANILRRMNRYEGTEYPQFRARVLTYIGTALRILVVVTLAMMLLGYVNLANAIFWSLVKSLGLVGLLILLYDFFADLYSLSRKGKEGARESLIPMLIGFVLVCASIPVFLLFWGASLAELETLRQRIVGGFSVGGITISPGGVFAFAVVFAIGYFLTGTVKNVMRNSVLPRTSLDSGAQNAAVAGIGYVGITLAALLAITSAGINLSSFALIASALSVGIGFGLQTIVQNFVAGIILLIERPISVGDWVEAGGQQGIVQQISVRSTRIKTFDQTDVIVPNSDLISQSVTNWTRGNSRGRIIVPVGVAYGSDTRKVERILREIAEDQPTVLIDPAPAVLLMNFGADSLDFEVRCILSDISGGVGVSSEMRHQIAQRFADEGIEIPFAQRDLWLRNPETLFAKPSQPQPGDAPAPEKEKTPEVGARPPADIRSVGEMPDSDGGDGDGDGGGDNY</sequence>
<keyword evidence="3" id="KW-1003">Cell membrane</keyword>
<feature type="transmembrane region" description="Helical" evidence="8">
    <location>
        <begin position="584"/>
        <end position="613"/>
    </location>
</feature>
<dbReference type="PANTHER" id="PTHR30347">
    <property type="entry name" value="POTASSIUM CHANNEL RELATED"/>
    <property type="match status" value="1"/>
</dbReference>
<feature type="transmembrane region" description="Helical" evidence="8">
    <location>
        <begin position="501"/>
        <end position="534"/>
    </location>
</feature>
<keyword evidence="5 8" id="KW-1133">Transmembrane helix</keyword>
<feature type="transmembrane region" description="Helical" evidence="8">
    <location>
        <begin position="262"/>
        <end position="281"/>
    </location>
</feature>
<dbReference type="Pfam" id="PF21082">
    <property type="entry name" value="MS_channel_3rd"/>
    <property type="match status" value="1"/>
</dbReference>
<dbReference type="InterPro" id="IPR006685">
    <property type="entry name" value="MscS_channel_2nd"/>
</dbReference>
<accession>A0A533I1V1</accession>
<evidence type="ECO:0000256" key="6">
    <source>
        <dbReference type="ARBA" id="ARBA00023136"/>
    </source>
</evidence>
<evidence type="ECO:0000256" key="1">
    <source>
        <dbReference type="ARBA" id="ARBA00004651"/>
    </source>
</evidence>
<dbReference type="Pfam" id="PF00924">
    <property type="entry name" value="MS_channel_2nd"/>
    <property type="match status" value="1"/>
</dbReference>
<feature type="transmembrane region" description="Helical" evidence="8">
    <location>
        <begin position="466"/>
        <end position="489"/>
    </location>
</feature>
<dbReference type="PANTHER" id="PTHR30347:SF1">
    <property type="entry name" value="MECHANOSENSITIVE CHANNEL MSCK"/>
    <property type="match status" value="1"/>
</dbReference>
<feature type="region of interest" description="Disordered" evidence="7">
    <location>
        <begin position="772"/>
        <end position="826"/>
    </location>
</feature>
<feature type="transmembrane region" description="Helical" evidence="8">
    <location>
        <begin position="313"/>
        <end position="333"/>
    </location>
</feature>
<evidence type="ECO:0000256" key="3">
    <source>
        <dbReference type="ARBA" id="ARBA00022475"/>
    </source>
</evidence>
<gene>
    <name evidence="12" type="ORF">DI616_13545</name>
</gene>
<dbReference type="AlphaFoldDB" id="A0A533I1V1"/>
<comment type="caution">
    <text evidence="12">The sequence shown here is derived from an EMBL/GenBank/DDBJ whole genome shotgun (WGS) entry which is preliminary data.</text>
</comment>
<feature type="transmembrane region" description="Helical" evidence="8">
    <location>
        <begin position="231"/>
        <end position="256"/>
    </location>
</feature>
<feature type="domain" description="Mechanosensitive ion channel MscS C-terminal" evidence="11">
    <location>
        <begin position="676"/>
        <end position="757"/>
    </location>
</feature>
<keyword evidence="9" id="KW-0732">Signal</keyword>
<feature type="transmembrane region" description="Helical" evidence="8">
    <location>
        <begin position="426"/>
        <end position="445"/>
    </location>
</feature>
<feature type="transmembrane region" description="Helical" evidence="8">
    <location>
        <begin position="353"/>
        <end position="376"/>
    </location>
</feature>
<dbReference type="InterPro" id="IPR006686">
    <property type="entry name" value="MscS_channel_CS"/>
</dbReference>
<dbReference type="GO" id="GO:0005886">
    <property type="term" value="C:plasma membrane"/>
    <property type="evidence" value="ECO:0007669"/>
    <property type="project" value="UniProtKB-SubCell"/>
</dbReference>
<dbReference type="Gene3D" id="1.10.287.1260">
    <property type="match status" value="1"/>
</dbReference>
<dbReference type="PROSITE" id="PS01246">
    <property type="entry name" value="UPF0003"/>
    <property type="match status" value="1"/>
</dbReference>
<comment type="subcellular location">
    <subcellularLocation>
        <location evidence="1">Cell membrane</location>
        <topology evidence="1">Multi-pass membrane protein</topology>
    </subcellularLocation>
</comment>
<dbReference type="Proteomes" id="UP000315344">
    <property type="component" value="Unassembled WGS sequence"/>
</dbReference>
<reference evidence="12 13" key="1">
    <citation type="journal article" date="2017" name="Nat. Commun.">
        <title>In situ click chemistry generation of cyclooxygenase-2 inhibitors.</title>
        <authorList>
            <person name="Bhardwaj A."/>
            <person name="Kaur J."/>
            <person name="Wuest M."/>
            <person name="Wuest F."/>
        </authorList>
    </citation>
    <scope>NUCLEOTIDE SEQUENCE [LARGE SCALE GENOMIC DNA]</scope>
    <source>
        <strain evidence="12">S2_012_000_R3_94</strain>
    </source>
</reference>
<dbReference type="EMBL" id="VAFL01000011">
    <property type="protein sequence ID" value="TKW65636.1"/>
    <property type="molecule type" value="Genomic_DNA"/>
</dbReference>
<dbReference type="InterPro" id="IPR052702">
    <property type="entry name" value="MscS-like_channel"/>
</dbReference>